<evidence type="ECO:0000313" key="4">
    <source>
        <dbReference type="EMBL" id="ODM08507.1"/>
    </source>
</evidence>
<dbReference type="EMBL" id="MCGH01000001">
    <property type="protein sequence ID" value="ODM08507.1"/>
    <property type="molecule type" value="Genomic_DNA"/>
</dbReference>
<dbReference type="InterPro" id="IPR043129">
    <property type="entry name" value="ATPase_NBD"/>
</dbReference>
<comment type="similarity">
    <text evidence="2">Belongs to the ROK (NagC/XylR) family.</text>
</comment>
<dbReference type="InterPro" id="IPR000600">
    <property type="entry name" value="ROK"/>
</dbReference>
<dbReference type="PANTHER" id="PTHR18964:SF149">
    <property type="entry name" value="BIFUNCTIONAL UDP-N-ACETYLGLUCOSAMINE 2-EPIMERASE_N-ACETYLMANNOSAMINE KINASE"/>
    <property type="match status" value="1"/>
</dbReference>
<dbReference type="Proteomes" id="UP000094869">
    <property type="component" value="Unassembled WGS sequence"/>
</dbReference>
<dbReference type="EMBL" id="MEHA01000015">
    <property type="protein sequence ID" value="ODR48868.1"/>
    <property type="molecule type" value="Genomic_DNA"/>
</dbReference>
<dbReference type="SUPFAM" id="SSF53067">
    <property type="entry name" value="Actin-like ATPase domain"/>
    <property type="match status" value="1"/>
</dbReference>
<dbReference type="Proteomes" id="UP000094067">
    <property type="component" value="Unassembled WGS sequence"/>
</dbReference>
<dbReference type="Pfam" id="PF00480">
    <property type="entry name" value="ROK"/>
    <property type="match status" value="1"/>
</dbReference>
<name>A0A1E3AIK5_9FIRM</name>
<dbReference type="Pfam" id="PF13412">
    <property type="entry name" value="HTH_24"/>
    <property type="match status" value="1"/>
</dbReference>
<dbReference type="PANTHER" id="PTHR18964">
    <property type="entry name" value="ROK (REPRESSOR, ORF, KINASE) FAMILY"/>
    <property type="match status" value="1"/>
</dbReference>
<dbReference type="SUPFAM" id="SSF46785">
    <property type="entry name" value="Winged helix' DNA-binding domain"/>
    <property type="match status" value="1"/>
</dbReference>
<evidence type="ECO:0000313" key="8">
    <source>
        <dbReference type="Proteomes" id="UP000094271"/>
    </source>
</evidence>
<evidence type="ECO:0000256" key="3">
    <source>
        <dbReference type="ARBA" id="ARBA00022629"/>
    </source>
</evidence>
<dbReference type="EMBL" id="MEHD01000011">
    <property type="protein sequence ID" value="ODR60401.1"/>
    <property type="molecule type" value="Genomic_DNA"/>
</dbReference>
<sequence>MKLVNQQLIKNTNLKLLYNSVFKNRGISRAALARQTGLSRTAVSALIDELSDRGFLFDSGTGDSSGAGRKPTCLELCAGNYFVAVFGWEESSVHAFLIDICGTTSMQMRLDKAPSDSYSQICRTFLMDQILEQIRPEQLLGLCFVLPAMIDPEKEEVFSTTFSLAGDQGEAGVIPCLRSLFPDYAVAVLNDTACCAYAEKIYTGIREKDYAFIRFSRGIGASLFIQDKLLGQACASYTQFGHFSISHEGPPCPCGSRGCLEVVLSESTLKGRLQAKGTASSLLSMDTVRYEDLGRAALYGDTAAVQVIRDLAGEFSFALSNLICLVHPRLIVLGGNSVSLGSVFLEEIRRSLSETGFARMTENVKLRYSQLDSYACYNGAMKYFFDHHYQFTEPMEGSFFIG</sequence>
<evidence type="ECO:0000256" key="1">
    <source>
        <dbReference type="ARBA" id="ARBA00002486"/>
    </source>
</evidence>
<dbReference type="Gene3D" id="1.10.10.10">
    <property type="entry name" value="Winged helix-like DNA-binding domain superfamily/Winged helix DNA-binding domain"/>
    <property type="match status" value="1"/>
</dbReference>
<dbReference type="InterPro" id="IPR036390">
    <property type="entry name" value="WH_DNA-bd_sf"/>
</dbReference>
<keyword evidence="9" id="KW-1185">Reference proteome</keyword>
<comment type="function">
    <text evidence="1">Transcriptional repressor of xylose-utilizing enzymes.</text>
</comment>
<accession>A0A1E3AIK5</accession>
<protein>
    <submittedName>
        <fullName evidence="4">N-acetylglucosamine repressor</fullName>
    </submittedName>
</protein>
<dbReference type="Gene3D" id="3.30.420.40">
    <property type="match status" value="2"/>
</dbReference>
<dbReference type="AlphaFoldDB" id="A0A1E3AIK5"/>
<keyword evidence="3" id="KW-0859">Xylose metabolism</keyword>
<proteinExistence type="inferred from homology"/>
<gene>
    <name evidence="4" type="primary">nagC_1</name>
    <name evidence="5" type="ORF">BEI59_19165</name>
    <name evidence="4" type="ORF">BEI61_00136</name>
    <name evidence="6" type="ORF">BEI63_04250</name>
</gene>
<organism evidence="4 7">
    <name type="scientific">Eisenbergiella tayi</name>
    <dbReference type="NCBI Taxonomy" id="1432052"/>
    <lineage>
        <taxon>Bacteria</taxon>
        <taxon>Bacillati</taxon>
        <taxon>Bacillota</taxon>
        <taxon>Clostridia</taxon>
        <taxon>Lachnospirales</taxon>
        <taxon>Lachnospiraceae</taxon>
        <taxon>Eisenbergiella</taxon>
    </lineage>
</organism>
<dbReference type="OrthoDB" id="9810372at2"/>
<comment type="caution">
    <text evidence="4">The sequence shown here is derived from an EMBL/GenBank/DDBJ whole genome shotgun (WGS) entry which is preliminary data.</text>
</comment>
<reference evidence="5 8" key="3">
    <citation type="submission" date="2016-08" db="EMBL/GenBank/DDBJ databases">
        <authorList>
            <person name="Seilhamer J.J."/>
        </authorList>
    </citation>
    <scope>NUCLEOTIDE SEQUENCE [LARGE SCALE GENOMIC DNA]</scope>
    <source>
        <strain evidence="5 8">NML150140-1</strain>
    </source>
</reference>
<evidence type="ECO:0000313" key="9">
    <source>
        <dbReference type="Proteomes" id="UP000094869"/>
    </source>
</evidence>
<dbReference type="RefSeq" id="WP_069150889.1">
    <property type="nucleotide sequence ID" value="NZ_DAWDRA010000069.1"/>
</dbReference>
<reference evidence="4 7" key="1">
    <citation type="submission" date="2016-07" db="EMBL/GenBank/DDBJ databases">
        <title>Characterization of isolates of Eisenbergiella tayi derived from blood cultures, using whole genome sequencing.</title>
        <authorList>
            <person name="Burdz T."/>
            <person name="Wiebe D."/>
            <person name="Huynh C."/>
            <person name="Bernard K."/>
        </authorList>
    </citation>
    <scope>NUCLEOTIDE SEQUENCE [LARGE SCALE GENOMIC DNA]</scope>
    <source>
        <strain evidence="4 7">NML 110608</strain>
    </source>
</reference>
<dbReference type="GO" id="GO:0042732">
    <property type="term" value="P:D-xylose metabolic process"/>
    <property type="evidence" value="ECO:0007669"/>
    <property type="project" value="UniProtKB-KW"/>
</dbReference>
<evidence type="ECO:0000313" key="6">
    <source>
        <dbReference type="EMBL" id="ODR60401.1"/>
    </source>
</evidence>
<dbReference type="Proteomes" id="UP000094271">
    <property type="component" value="Unassembled WGS sequence"/>
</dbReference>
<keyword evidence="3" id="KW-0119">Carbohydrate metabolism</keyword>
<reference evidence="6 9" key="2">
    <citation type="submission" date="2016-08" db="EMBL/GenBank/DDBJ databases">
        <title>Characterization of Isolates of Eisenbergiella tayi Derived from Blood Cultures, Using Whole Genome Sequencing.</title>
        <authorList>
            <person name="Bernier A.-M."/>
            <person name="Burdz T."/>
            <person name="Wiebe D."/>
            <person name="Bernard K."/>
        </authorList>
    </citation>
    <scope>NUCLEOTIDE SEQUENCE [LARGE SCALE GENOMIC DNA]</scope>
    <source>
        <strain evidence="6 9">NML120146</strain>
    </source>
</reference>
<evidence type="ECO:0000313" key="7">
    <source>
        <dbReference type="Proteomes" id="UP000094067"/>
    </source>
</evidence>
<dbReference type="InterPro" id="IPR036388">
    <property type="entry name" value="WH-like_DNA-bd_sf"/>
</dbReference>
<evidence type="ECO:0000313" key="5">
    <source>
        <dbReference type="EMBL" id="ODR48868.1"/>
    </source>
</evidence>
<evidence type="ECO:0000256" key="2">
    <source>
        <dbReference type="ARBA" id="ARBA00006479"/>
    </source>
</evidence>